<proteinExistence type="inferred from homology"/>
<evidence type="ECO:0000313" key="9">
    <source>
        <dbReference type="Proteomes" id="UP000221369"/>
    </source>
</evidence>
<dbReference type="Proteomes" id="UP000221369">
    <property type="component" value="Unassembled WGS sequence"/>
</dbReference>
<evidence type="ECO:0000256" key="2">
    <source>
        <dbReference type="ARBA" id="ARBA00022722"/>
    </source>
</evidence>
<dbReference type="InterPro" id="IPR002716">
    <property type="entry name" value="PIN_dom"/>
</dbReference>
<dbReference type="InterPro" id="IPR029060">
    <property type="entry name" value="PIN-like_dom_sf"/>
</dbReference>
<keyword evidence="2 6" id="KW-0540">Nuclease</keyword>
<dbReference type="HAMAP" id="MF_00265">
    <property type="entry name" value="VapC_Nob1"/>
    <property type="match status" value="1"/>
</dbReference>
<keyword evidence="9" id="KW-1185">Reference proteome</keyword>
<evidence type="ECO:0000256" key="5">
    <source>
        <dbReference type="ARBA" id="ARBA00022842"/>
    </source>
</evidence>
<keyword evidence="5 6" id="KW-0460">Magnesium</keyword>
<dbReference type="GO" id="GO:0004540">
    <property type="term" value="F:RNA nuclease activity"/>
    <property type="evidence" value="ECO:0007669"/>
    <property type="project" value="InterPro"/>
</dbReference>
<comment type="cofactor">
    <cofactor evidence="6">
        <name>Mg(2+)</name>
        <dbReference type="ChEBI" id="CHEBI:18420"/>
    </cofactor>
</comment>
<sequence length="145" mass="14863">MTSESFELPTNADILLDTSAAIALVLASSELHGSISKRTHGLILGLSGHAAFETYSVLTRLPGAQRLSARTAARVIDENFPATHQLGARAAASALKTIAAANIAGGSVYDGLVGLAAKDAGTVLLSCDRRAQPTYAALAVATEFV</sequence>
<evidence type="ECO:0000256" key="3">
    <source>
        <dbReference type="ARBA" id="ARBA00022723"/>
    </source>
</evidence>
<evidence type="ECO:0000259" key="7">
    <source>
        <dbReference type="Pfam" id="PF01850"/>
    </source>
</evidence>
<feature type="binding site" evidence="6">
    <location>
        <position position="110"/>
    </location>
    <ligand>
        <name>Mg(2+)</name>
        <dbReference type="ChEBI" id="CHEBI:18420"/>
    </ligand>
</feature>
<dbReference type="EMBL" id="PDJE01000001">
    <property type="protein sequence ID" value="PFG30053.1"/>
    <property type="molecule type" value="Genomic_DNA"/>
</dbReference>
<dbReference type="SUPFAM" id="SSF88723">
    <property type="entry name" value="PIN domain-like"/>
    <property type="match status" value="1"/>
</dbReference>
<evidence type="ECO:0000256" key="4">
    <source>
        <dbReference type="ARBA" id="ARBA00022801"/>
    </source>
</evidence>
<dbReference type="RefSeq" id="WP_098406563.1">
    <property type="nucleotide sequence ID" value="NZ_PDJE01000001.1"/>
</dbReference>
<reference evidence="8 9" key="1">
    <citation type="submission" date="2017-10" db="EMBL/GenBank/DDBJ databases">
        <title>Sequencing the genomes of 1000 actinobacteria strains.</title>
        <authorList>
            <person name="Klenk H.-P."/>
        </authorList>
    </citation>
    <scope>NUCLEOTIDE SEQUENCE [LARGE SCALE GENOMIC DNA]</scope>
    <source>
        <strain evidence="8 9">DSM 21798</strain>
    </source>
</reference>
<name>A0A2A9DTX3_9MICO</name>
<dbReference type="AlphaFoldDB" id="A0A2A9DTX3"/>
<dbReference type="InterPro" id="IPR022907">
    <property type="entry name" value="VapC_family"/>
</dbReference>
<dbReference type="Pfam" id="PF01850">
    <property type="entry name" value="PIN"/>
    <property type="match status" value="1"/>
</dbReference>
<evidence type="ECO:0000313" key="8">
    <source>
        <dbReference type="EMBL" id="PFG30053.1"/>
    </source>
</evidence>
<comment type="caution">
    <text evidence="8">The sequence shown here is derived from an EMBL/GenBank/DDBJ whole genome shotgun (WGS) entry which is preliminary data.</text>
</comment>
<dbReference type="GO" id="GO:0000287">
    <property type="term" value="F:magnesium ion binding"/>
    <property type="evidence" value="ECO:0007669"/>
    <property type="project" value="UniProtKB-UniRule"/>
</dbReference>
<keyword evidence="4 6" id="KW-0378">Hydrolase</keyword>
<comment type="similarity">
    <text evidence="6">Belongs to the PINc/VapC protein family.</text>
</comment>
<dbReference type="EC" id="3.1.-.-" evidence="6"/>
<keyword evidence="3 6" id="KW-0479">Metal-binding</keyword>
<organism evidence="8 9">
    <name type="scientific">Paramicrobacterium agarici</name>
    <dbReference type="NCBI Taxonomy" id="630514"/>
    <lineage>
        <taxon>Bacteria</taxon>
        <taxon>Bacillati</taxon>
        <taxon>Actinomycetota</taxon>
        <taxon>Actinomycetes</taxon>
        <taxon>Micrococcales</taxon>
        <taxon>Microbacteriaceae</taxon>
        <taxon>Paramicrobacterium</taxon>
    </lineage>
</organism>
<evidence type="ECO:0000256" key="6">
    <source>
        <dbReference type="HAMAP-Rule" id="MF_00265"/>
    </source>
</evidence>
<feature type="binding site" evidence="6">
    <location>
        <position position="17"/>
    </location>
    <ligand>
        <name>Mg(2+)</name>
        <dbReference type="ChEBI" id="CHEBI:18420"/>
    </ligand>
</feature>
<keyword evidence="6" id="KW-0800">Toxin</keyword>
<comment type="function">
    <text evidence="6">Toxic component of a toxin-antitoxin (TA) system. An RNase.</text>
</comment>
<evidence type="ECO:0000256" key="1">
    <source>
        <dbReference type="ARBA" id="ARBA00022649"/>
    </source>
</evidence>
<keyword evidence="1 6" id="KW-1277">Toxin-antitoxin system</keyword>
<accession>A0A2A9DTX3</accession>
<dbReference type="Gene3D" id="3.40.50.1010">
    <property type="entry name" value="5'-nuclease"/>
    <property type="match status" value="1"/>
</dbReference>
<dbReference type="GO" id="GO:0016787">
    <property type="term" value="F:hydrolase activity"/>
    <property type="evidence" value="ECO:0007669"/>
    <property type="project" value="UniProtKB-KW"/>
</dbReference>
<feature type="domain" description="PIN" evidence="7">
    <location>
        <begin position="14"/>
        <end position="131"/>
    </location>
</feature>
<gene>
    <name evidence="6" type="primary">vapC</name>
    <name evidence="8" type="ORF">ATJ78_0973</name>
</gene>
<dbReference type="GO" id="GO:0090729">
    <property type="term" value="F:toxin activity"/>
    <property type="evidence" value="ECO:0007669"/>
    <property type="project" value="UniProtKB-KW"/>
</dbReference>
<protein>
    <recommendedName>
        <fullName evidence="6">Ribonuclease VapC</fullName>
        <shortName evidence="6">RNase VapC</shortName>
        <ecNumber evidence="6">3.1.-.-</ecNumber>
    </recommendedName>
    <alternativeName>
        <fullName evidence="6">Toxin VapC</fullName>
    </alternativeName>
</protein>